<organism evidence="1 2">
    <name type="scientific">Mucilaginibacter pocheonensis</name>
    <dbReference type="NCBI Taxonomy" id="398050"/>
    <lineage>
        <taxon>Bacteria</taxon>
        <taxon>Pseudomonadati</taxon>
        <taxon>Bacteroidota</taxon>
        <taxon>Sphingobacteriia</taxon>
        <taxon>Sphingobacteriales</taxon>
        <taxon>Sphingobacteriaceae</taxon>
        <taxon>Mucilaginibacter</taxon>
    </lineage>
</organism>
<comment type="caution">
    <text evidence="1">The sequence shown here is derived from an EMBL/GenBank/DDBJ whole genome shotgun (WGS) entry which is preliminary data.</text>
</comment>
<protein>
    <recommendedName>
        <fullName evidence="3">Lipopolysaccharide-assembly</fullName>
    </recommendedName>
</protein>
<evidence type="ECO:0000313" key="1">
    <source>
        <dbReference type="EMBL" id="MDR6942866.1"/>
    </source>
</evidence>
<reference evidence="1 2" key="1">
    <citation type="submission" date="2023-07" db="EMBL/GenBank/DDBJ databases">
        <title>Sorghum-associated microbial communities from plants grown in Nebraska, USA.</title>
        <authorList>
            <person name="Schachtman D."/>
        </authorList>
    </citation>
    <scope>NUCLEOTIDE SEQUENCE [LARGE SCALE GENOMIC DNA]</scope>
    <source>
        <strain evidence="1 2">3262</strain>
    </source>
</reference>
<dbReference type="PROSITE" id="PS51257">
    <property type="entry name" value="PROKAR_LIPOPROTEIN"/>
    <property type="match status" value="1"/>
</dbReference>
<accession>A0ABU1TC81</accession>
<dbReference type="EMBL" id="JAVDUU010000002">
    <property type="protein sequence ID" value="MDR6942866.1"/>
    <property type="molecule type" value="Genomic_DNA"/>
</dbReference>
<dbReference type="RefSeq" id="WP_310096436.1">
    <property type="nucleotide sequence ID" value="NZ_JAVDUU010000002.1"/>
</dbReference>
<evidence type="ECO:0008006" key="3">
    <source>
        <dbReference type="Google" id="ProtNLM"/>
    </source>
</evidence>
<keyword evidence="2" id="KW-1185">Reference proteome</keyword>
<proteinExistence type="predicted"/>
<dbReference type="InterPro" id="IPR007485">
    <property type="entry name" value="LPS_assembly_LptE"/>
</dbReference>
<dbReference type="Pfam" id="PF04390">
    <property type="entry name" value="LptE"/>
    <property type="match status" value="1"/>
</dbReference>
<sequence>MKKLLGLIIVSSLSLMLSSCYTLKNSSIPPGLKTIDVQFFENNAPLVVNNLSQTFTEALKNRIRTQSRLSITRNESDATMSGSIVGYSIAPVSIEAVANNVAPIADANRLTITVRVKFVFDAAKTEADKKISFEQTFTNYEDFRGDIAAQEQNLIQRIVSKLTEDIFNKAFSNW</sequence>
<gene>
    <name evidence="1" type="ORF">J2W55_002708</name>
</gene>
<dbReference type="Proteomes" id="UP001247620">
    <property type="component" value="Unassembled WGS sequence"/>
</dbReference>
<evidence type="ECO:0000313" key="2">
    <source>
        <dbReference type="Proteomes" id="UP001247620"/>
    </source>
</evidence>
<name>A0ABU1TC81_9SPHI</name>